<dbReference type="GO" id="GO:0071897">
    <property type="term" value="P:DNA biosynthetic process"/>
    <property type="evidence" value="ECO:0007669"/>
    <property type="project" value="UniProtKB-ARBA"/>
</dbReference>
<dbReference type="Proteomes" id="UP001231518">
    <property type="component" value="Chromosome 20"/>
</dbReference>
<accession>A0AAD7YPN9</accession>
<reference evidence="2" key="1">
    <citation type="submission" date="2023-03" db="EMBL/GenBank/DDBJ databases">
        <title>Chromosome-level genomes of two armyworms, Mythimna separata and Mythimna loreyi, provide insights into the biosynthesis and reception of sex pheromones.</title>
        <authorList>
            <person name="Zhao H."/>
        </authorList>
    </citation>
    <scope>NUCLEOTIDE SEQUENCE</scope>
    <source>
        <strain evidence="2">BeijingLab</strain>
        <tissue evidence="2">Pupa</tissue>
    </source>
</reference>
<dbReference type="InterPro" id="IPR043502">
    <property type="entry name" value="DNA/RNA_pol_sf"/>
</dbReference>
<dbReference type="PROSITE" id="PS50878">
    <property type="entry name" value="RT_POL"/>
    <property type="match status" value="1"/>
</dbReference>
<feature type="domain" description="Reverse transcriptase" evidence="1">
    <location>
        <begin position="214"/>
        <end position="500"/>
    </location>
</feature>
<dbReference type="EMBL" id="JARGEI010000011">
    <property type="protein sequence ID" value="KAJ8724150.1"/>
    <property type="molecule type" value="Genomic_DNA"/>
</dbReference>
<name>A0AAD7YPN9_MYTSE</name>
<dbReference type="SUPFAM" id="SSF56672">
    <property type="entry name" value="DNA/RNA polymerases"/>
    <property type="match status" value="1"/>
</dbReference>
<gene>
    <name evidence="2" type="ORF">PYW07_008130</name>
</gene>
<proteinExistence type="predicted"/>
<organism evidence="2 3">
    <name type="scientific">Mythimna separata</name>
    <name type="common">Oriental armyworm</name>
    <name type="synonym">Pseudaletia separata</name>
    <dbReference type="NCBI Taxonomy" id="271217"/>
    <lineage>
        <taxon>Eukaryota</taxon>
        <taxon>Metazoa</taxon>
        <taxon>Ecdysozoa</taxon>
        <taxon>Arthropoda</taxon>
        <taxon>Hexapoda</taxon>
        <taxon>Insecta</taxon>
        <taxon>Pterygota</taxon>
        <taxon>Neoptera</taxon>
        <taxon>Endopterygota</taxon>
        <taxon>Lepidoptera</taxon>
        <taxon>Glossata</taxon>
        <taxon>Ditrysia</taxon>
        <taxon>Noctuoidea</taxon>
        <taxon>Noctuidae</taxon>
        <taxon>Noctuinae</taxon>
        <taxon>Hadenini</taxon>
        <taxon>Mythimna</taxon>
    </lineage>
</organism>
<keyword evidence="3" id="KW-1185">Reference proteome</keyword>
<dbReference type="AlphaFoldDB" id="A0AAD7YPN9"/>
<evidence type="ECO:0000313" key="3">
    <source>
        <dbReference type="Proteomes" id="UP001231518"/>
    </source>
</evidence>
<sequence length="692" mass="79197">MLATTITNNLIVIKDSKRFQPLKPWITKGVVRCIRKRDRLHKRVKKLPNDEDLKTKYNRYRNTCHYIIKNLKIKYFQEKLSNTNGDIKGTWKIIKEVCNMGQNKTSSEDLLTIHNSPTESLNRVNTYFTSVGGTLANRILNKLNTTEYDLVQRAKTFDGPLTSMSFTPTDPHEVRGIVFGLRSHSAPGWDNISTDILKQNIAILAPLISHLCNLSFETGIFPDLFKKAVVCPIYKSGVKDDPSNYRPISLLPTLSKILEKLVNKRLVSFVERNNILAPNQYGFRIGKSTEDAVLQLTTSVTTYLDRGDKCVGVFLDLQKAFDTVSIPILISRLENVGIRGLPLDWFKSYLSGRLQQVRINNYHSDYAACSYGVPQGSTLAPTLFLIYANQLCSVTLPGLDIIMFADDTVLLFHADTWELVFEMVENGLAEVTVWLENSLLSLNTTKTKYICFSKTNHGYPPKDHLLKIHTFPCNRETTRTDCNCEALSRVTSMKYLGVIIDEKFTWSLHIASLVGRIRKMIFVFKNLRAVANQKLLIQTYRSLCECIIRYCICAWGSAGKTYLITAERAQRGVLKVLLHLPFRHPTTVVYEKAKVLTIRKLFIFDAIRRYHSRTVPNIPVLSKRVFRYPIPNVRTSFARKHYSVIAPRLYNILDKKCKTRKLNSMQLKIRLQEWLQNMDYDAVEGIIKGTST</sequence>
<evidence type="ECO:0000259" key="1">
    <source>
        <dbReference type="PROSITE" id="PS50878"/>
    </source>
</evidence>
<dbReference type="Pfam" id="PF00078">
    <property type="entry name" value="RVT_1"/>
    <property type="match status" value="1"/>
</dbReference>
<protein>
    <recommendedName>
        <fullName evidence="1">Reverse transcriptase domain-containing protein</fullName>
    </recommendedName>
</protein>
<evidence type="ECO:0000313" key="2">
    <source>
        <dbReference type="EMBL" id="KAJ8724150.1"/>
    </source>
</evidence>
<dbReference type="InterPro" id="IPR000477">
    <property type="entry name" value="RT_dom"/>
</dbReference>
<dbReference type="PANTHER" id="PTHR33332">
    <property type="entry name" value="REVERSE TRANSCRIPTASE DOMAIN-CONTAINING PROTEIN"/>
    <property type="match status" value="1"/>
</dbReference>
<comment type="caution">
    <text evidence="2">The sequence shown here is derived from an EMBL/GenBank/DDBJ whole genome shotgun (WGS) entry which is preliminary data.</text>
</comment>
<dbReference type="CDD" id="cd01650">
    <property type="entry name" value="RT_nLTR_like"/>
    <property type="match status" value="1"/>
</dbReference>